<comment type="caution">
    <text evidence="8">The sequence shown here is derived from an EMBL/GenBank/DDBJ whole genome shotgun (WGS) entry which is preliminary data.</text>
</comment>
<dbReference type="GO" id="GO:0043565">
    <property type="term" value="F:sequence-specific DNA binding"/>
    <property type="evidence" value="ECO:0007669"/>
    <property type="project" value="InterPro"/>
</dbReference>
<organism evidence="8 10">
    <name type="scientific">Camellia sinensis var. sinensis</name>
    <name type="common">China tea</name>
    <dbReference type="NCBI Taxonomy" id="542762"/>
    <lineage>
        <taxon>Eukaryota</taxon>
        <taxon>Viridiplantae</taxon>
        <taxon>Streptophyta</taxon>
        <taxon>Embryophyta</taxon>
        <taxon>Tracheophyta</taxon>
        <taxon>Spermatophyta</taxon>
        <taxon>Magnoliopsida</taxon>
        <taxon>eudicotyledons</taxon>
        <taxon>Gunneridae</taxon>
        <taxon>Pentapetalae</taxon>
        <taxon>asterids</taxon>
        <taxon>Ericales</taxon>
        <taxon>Theaceae</taxon>
        <taxon>Camellia</taxon>
    </lineage>
</organism>
<dbReference type="EMBL" id="SDRB02000953">
    <property type="protein sequence ID" value="THG22163.1"/>
    <property type="molecule type" value="Genomic_DNA"/>
</dbReference>
<dbReference type="AlphaFoldDB" id="A0A4S4DYY6"/>
<accession>A0A4S4DYY6</accession>
<gene>
    <name evidence="8" type="ORF">TEA_007893</name>
    <name evidence="9" type="ORF">TEA_025213</name>
</gene>
<keyword evidence="3" id="KW-0238">DNA-binding</keyword>
<feature type="domain" description="WRKY" evidence="7">
    <location>
        <begin position="130"/>
        <end position="192"/>
    </location>
</feature>
<protein>
    <recommendedName>
        <fullName evidence="7">WRKY domain-containing protein</fullName>
    </recommendedName>
</protein>
<evidence type="ECO:0000256" key="1">
    <source>
        <dbReference type="ARBA" id="ARBA00004123"/>
    </source>
</evidence>
<evidence type="ECO:0000256" key="2">
    <source>
        <dbReference type="ARBA" id="ARBA00023015"/>
    </source>
</evidence>
<reference evidence="8" key="2">
    <citation type="submission" date="2019-04" db="EMBL/GenBank/DDBJ databases">
        <authorList>
            <person name="Wei C."/>
            <person name="Yang H."/>
            <person name="Wang S."/>
            <person name="Gao L."/>
            <person name="Liu C."/>
            <person name="Zhao J."/>
            <person name="Xia E."/>
            <person name="Wan X."/>
        </authorList>
    </citation>
    <scope>NUCLEOTIDE SEQUENCE</scope>
    <source>
        <tissue evidence="8">Leaf</tissue>
    </source>
</reference>
<dbReference type="SMR" id="A0A4S4DYY6"/>
<dbReference type="Pfam" id="PF03106">
    <property type="entry name" value="WRKY"/>
    <property type="match status" value="1"/>
</dbReference>
<feature type="compositionally biased region" description="Polar residues" evidence="6">
    <location>
        <begin position="83"/>
        <end position="97"/>
    </location>
</feature>
<keyword evidence="5" id="KW-0539">Nucleus</keyword>
<name>A0A4S4DYY6_CAMSN</name>
<evidence type="ECO:0000313" key="10">
    <source>
        <dbReference type="Proteomes" id="UP000306102"/>
    </source>
</evidence>
<evidence type="ECO:0000256" key="4">
    <source>
        <dbReference type="ARBA" id="ARBA00023163"/>
    </source>
</evidence>
<dbReference type="InterPro" id="IPR036576">
    <property type="entry name" value="WRKY_dom_sf"/>
</dbReference>
<evidence type="ECO:0000256" key="3">
    <source>
        <dbReference type="ARBA" id="ARBA00023125"/>
    </source>
</evidence>
<evidence type="ECO:0000256" key="6">
    <source>
        <dbReference type="SAM" id="MobiDB-lite"/>
    </source>
</evidence>
<dbReference type="PANTHER" id="PTHR31282">
    <property type="entry name" value="WRKY TRANSCRIPTION FACTOR 21-RELATED"/>
    <property type="match status" value="1"/>
</dbReference>
<dbReference type="InterPro" id="IPR003657">
    <property type="entry name" value="WRKY_dom"/>
</dbReference>
<keyword evidence="4" id="KW-0804">Transcription</keyword>
<comment type="subcellular location">
    <subcellularLocation>
        <location evidence="1">Nucleus</location>
    </subcellularLocation>
</comment>
<dbReference type="SUPFAM" id="SSF118290">
    <property type="entry name" value="WRKY DNA-binding domain"/>
    <property type="match status" value="1"/>
</dbReference>
<dbReference type="GO" id="GO:0003700">
    <property type="term" value="F:DNA-binding transcription factor activity"/>
    <property type="evidence" value="ECO:0007669"/>
    <property type="project" value="InterPro"/>
</dbReference>
<proteinExistence type="predicted"/>
<reference evidence="8 10" key="1">
    <citation type="journal article" date="2018" name="Proc. Natl. Acad. Sci. U.S.A.">
        <title>Draft genome sequence of Camellia sinensis var. sinensis provides insights into the evolution of the tea genome and tea quality.</title>
        <authorList>
            <person name="Wei C."/>
            <person name="Yang H."/>
            <person name="Wang S."/>
            <person name="Zhao J."/>
            <person name="Liu C."/>
            <person name="Gao L."/>
            <person name="Xia E."/>
            <person name="Lu Y."/>
            <person name="Tai Y."/>
            <person name="She G."/>
            <person name="Sun J."/>
            <person name="Cao H."/>
            <person name="Tong W."/>
            <person name="Gao Q."/>
            <person name="Li Y."/>
            <person name="Deng W."/>
            <person name="Jiang X."/>
            <person name="Wang W."/>
            <person name="Chen Q."/>
            <person name="Zhang S."/>
            <person name="Li H."/>
            <person name="Wu J."/>
            <person name="Wang P."/>
            <person name="Li P."/>
            <person name="Shi C."/>
            <person name="Zheng F."/>
            <person name="Jian J."/>
            <person name="Huang B."/>
            <person name="Shan D."/>
            <person name="Shi M."/>
            <person name="Fang C."/>
            <person name="Yue Y."/>
            <person name="Li F."/>
            <person name="Li D."/>
            <person name="Wei S."/>
            <person name="Han B."/>
            <person name="Jiang C."/>
            <person name="Yin Y."/>
            <person name="Xia T."/>
            <person name="Zhang Z."/>
            <person name="Bennetzen J.L."/>
            <person name="Zhao S."/>
            <person name="Wan X."/>
        </authorList>
    </citation>
    <scope>NUCLEOTIDE SEQUENCE [LARGE SCALE GENOMIC DNA]</scope>
    <source>
        <strain evidence="10">cv. Shuchazao</strain>
        <tissue evidence="8">Leaf</tissue>
    </source>
</reference>
<dbReference type="EMBL" id="SDRB02009605">
    <property type="protein sequence ID" value="THG08075.1"/>
    <property type="molecule type" value="Genomic_DNA"/>
</dbReference>
<evidence type="ECO:0000313" key="8">
    <source>
        <dbReference type="EMBL" id="THG08075.1"/>
    </source>
</evidence>
<dbReference type="SMART" id="SM00774">
    <property type="entry name" value="WRKY"/>
    <property type="match status" value="1"/>
</dbReference>
<dbReference type="PROSITE" id="PS50811">
    <property type="entry name" value="WRKY"/>
    <property type="match status" value="1"/>
</dbReference>
<sequence length="296" mass="33397">MGGDDTLLSPENPCTGRKRLILEELINGRDLATQLQILLQNPSADHGSVSVEEIGVKILRSFTDTLSVLMSCNDSGEVCQIPASTLSSGDQTSVDSGESSKRSPPVKDRRGCYKRRKILDSWTEVSPSTEDGHAWRKYGQKEILNAKFPRNYFRCTHKVARGCRATKQVQRIQEDPNMYQTTYFGHHTCRATITLVDPLQNISDSDHPLDSCLINFESKSPIEQYHHLSRSQFASINEESKELEAQSDRLSENVSSLDSVVVWPELMTGSHGLDMELFMNPVDFDSYFHFDESEFI</sequence>
<dbReference type="STRING" id="542762.A0A4S4DYY6"/>
<dbReference type="Proteomes" id="UP000306102">
    <property type="component" value="Unassembled WGS sequence"/>
</dbReference>
<dbReference type="Gene3D" id="2.20.25.80">
    <property type="entry name" value="WRKY domain"/>
    <property type="match status" value="1"/>
</dbReference>
<keyword evidence="10" id="KW-1185">Reference proteome</keyword>
<feature type="compositionally biased region" description="Basic and acidic residues" evidence="6">
    <location>
        <begin position="98"/>
        <end position="109"/>
    </location>
</feature>
<keyword evidence="2" id="KW-0805">Transcription regulation</keyword>
<dbReference type="GO" id="GO:0005634">
    <property type="term" value="C:nucleus"/>
    <property type="evidence" value="ECO:0007669"/>
    <property type="project" value="UniProtKB-SubCell"/>
</dbReference>
<dbReference type="InterPro" id="IPR044810">
    <property type="entry name" value="WRKY_plant"/>
</dbReference>
<feature type="region of interest" description="Disordered" evidence="6">
    <location>
        <begin position="83"/>
        <end position="109"/>
    </location>
</feature>
<evidence type="ECO:0000256" key="5">
    <source>
        <dbReference type="ARBA" id="ARBA00023242"/>
    </source>
</evidence>
<evidence type="ECO:0000313" key="9">
    <source>
        <dbReference type="EMBL" id="THG22163.1"/>
    </source>
</evidence>
<evidence type="ECO:0000259" key="7">
    <source>
        <dbReference type="PROSITE" id="PS50811"/>
    </source>
</evidence>